<dbReference type="GO" id="GO:0046923">
    <property type="term" value="F:ER retention sequence binding"/>
    <property type="evidence" value="ECO:0007669"/>
    <property type="project" value="InterPro"/>
</dbReference>
<evidence type="ECO:0000256" key="10">
    <source>
        <dbReference type="ARBA" id="ARBA00022989"/>
    </source>
</evidence>
<dbReference type="PROSITE" id="PS50106">
    <property type="entry name" value="PDZ"/>
    <property type="match status" value="1"/>
</dbReference>
<proteinExistence type="inferred from homology"/>
<feature type="transmembrane region" description="Helical" evidence="14">
    <location>
        <begin position="530"/>
        <end position="551"/>
    </location>
</feature>
<name>A0A061I8Q8_CRIGR</name>
<organism evidence="17 18">
    <name type="scientific">Cricetulus griseus</name>
    <name type="common">Chinese hamster</name>
    <name type="synonym">Cricetulus barabensis griseus</name>
    <dbReference type="NCBI Taxonomy" id="10029"/>
    <lineage>
        <taxon>Eukaryota</taxon>
        <taxon>Metazoa</taxon>
        <taxon>Chordata</taxon>
        <taxon>Craniata</taxon>
        <taxon>Vertebrata</taxon>
        <taxon>Euteleostomi</taxon>
        <taxon>Mammalia</taxon>
        <taxon>Eutheria</taxon>
        <taxon>Euarchontoglires</taxon>
        <taxon>Glires</taxon>
        <taxon>Rodentia</taxon>
        <taxon>Myomorpha</taxon>
        <taxon>Muroidea</taxon>
        <taxon>Cricetidae</taxon>
        <taxon>Cricetinae</taxon>
        <taxon>Cricetulus</taxon>
    </lineage>
</organism>
<keyword evidence="6 14" id="KW-0812">Transmembrane</keyword>
<feature type="region of interest" description="Disordered" evidence="15">
    <location>
        <begin position="332"/>
        <end position="357"/>
    </location>
</feature>
<keyword evidence="9 14" id="KW-0653">Protein transport</keyword>
<feature type="domain" description="PDZ" evidence="16">
    <location>
        <begin position="92"/>
        <end position="169"/>
    </location>
</feature>
<dbReference type="PANTHER" id="PTHR10585">
    <property type="entry name" value="ER LUMEN PROTEIN RETAINING RECEPTOR"/>
    <property type="match status" value="1"/>
</dbReference>
<dbReference type="EMBL" id="KE674495">
    <property type="protein sequence ID" value="ERE76351.1"/>
    <property type="molecule type" value="Genomic_DNA"/>
</dbReference>
<evidence type="ECO:0000256" key="14">
    <source>
        <dbReference type="RuleBase" id="RU000634"/>
    </source>
</evidence>
<dbReference type="PRINTS" id="PR00660">
    <property type="entry name" value="ERLUMENR"/>
</dbReference>
<dbReference type="PROSITE" id="PS00952">
    <property type="entry name" value="ER_LUMEN_RECEPTOR_2"/>
    <property type="match status" value="1"/>
</dbReference>
<feature type="transmembrane region" description="Helical" evidence="14">
    <location>
        <begin position="503"/>
        <end position="524"/>
    </location>
</feature>
<keyword evidence="5 14" id="KW-0813">Transport</keyword>
<dbReference type="GO" id="GO:0030663">
    <property type="term" value="C:COPI-coated vesicle membrane"/>
    <property type="evidence" value="ECO:0007669"/>
    <property type="project" value="UniProtKB-SubCell"/>
</dbReference>
<dbReference type="GO" id="GO:0016192">
    <property type="term" value="P:vesicle-mediated transport"/>
    <property type="evidence" value="ECO:0007669"/>
    <property type="project" value="UniProtKB-KW"/>
</dbReference>
<dbReference type="InterPro" id="IPR000133">
    <property type="entry name" value="ER_ret_rcpt"/>
</dbReference>
<dbReference type="CDD" id="cd06744">
    <property type="entry name" value="PDZ2_L-delphilin-like"/>
    <property type="match status" value="1"/>
</dbReference>
<evidence type="ECO:0000256" key="7">
    <source>
        <dbReference type="ARBA" id="ARBA00022824"/>
    </source>
</evidence>
<reference evidence="18" key="1">
    <citation type="journal article" date="2013" name="Nat. Biotechnol.">
        <title>Chinese hamster genome sequenced from sorted chromosomes.</title>
        <authorList>
            <person name="Brinkrolf K."/>
            <person name="Rupp O."/>
            <person name="Laux H."/>
            <person name="Kollin F."/>
            <person name="Ernst W."/>
            <person name="Linke B."/>
            <person name="Kofler R."/>
            <person name="Romand S."/>
            <person name="Hesse F."/>
            <person name="Budach W.E."/>
            <person name="Galosy S."/>
            <person name="Muller D."/>
            <person name="Noll T."/>
            <person name="Wienberg J."/>
            <person name="Jostock T."/>
            <person name="Leonard M."/>
            <person name="Grillari J."/>
            <person name="Tauch A."/>
            <person name="Goesmann A."/>
            <person name="Helk B."/>
            <person name="Mott J.E."/>
            <person name="Puhler A."/>
            <person name="Borth N."/>
        </authorList>
    </citation>
    <scope>NUCLEOTIDE SEQUENCE [LARGE SCALE GENOMIC DNA]</scope>
    <source>
        <strain evidence="18">17A/GY</strain>
    </source>
</reference>
<dbReference type="InterPro" id="IPR001478">
    <property type="entry name" value="PDZ"/>
</dbReference>
<dbReference type="GO" id="GO:0015031">
    <property type="term" value="P:protein transport"/>
    <property type="evidence" value="ECO:0007669"/>
    <property type="project" value="UniProtKB-KW"/>
</dbReference>
<dbReference type="SMART" id="SM00228">
    <property type="entry name" value="PDZ"/>
    <property type="match status" value="1"/>
</dbReference>
<evidence type="ECO:0000256" key="4">
    <source>
        <dbReference type="ARBA" id="ARBA00010120"/>
    </source>
</evidence>
<comment type="similarity">
    <text evidence="4 14">Belongs to the ERD2 family.</text>
</comment>
<evidence type="ECO:0000256" key="2">
    <source>
        <dbReference type="ARBA" id="ARBA00004477"/>
    </source>
</evidence>
<evidence type="ECO:0000256" key="12">
    <source>
        <dbReference type="ARBA" id="ARBA00023170"/>
    </source>
</evidence>
<dbReference type="GO" id="GO:0005789">
    <property type="term" value="C:endoplasmic reticulum membrane"/>
    <property type="evidence" value="ECO:0007669"/>
    <property type="project" value="UniProtKB-SubCell"/>
</dbReference>
<dbReference type="GO" id="GO:0006621">
    <property type="term" value="P:protein retention in ER lumen"/>
    <property type="evidence" value="ECO:0007669"/>
    <property type="project" value="InterPro"/>
</dbReference>
<gene>
    <name evidence="17" type="ORF">H671_4g11903</name>
</gene>
<evidence type="ECO:0000256" key="1">
    <source>
        <dbReference type="ARBA" id="ARBA00004129"/>
    </source>
</evidence>
<evidence type="ECO:0000256" key="5">
    <source>
        <dbReference type="ARBA" id="ARBA00022448"/>
    </source>
</evidence>
<protein>
    <recommendedName>
        <fullName evidence="14">ER lumen protein-retaining receptor</fullName>
    </recommendedName>
</protein>
<evidence type="ECO:0000259" key="16">
    <source>
        <dbReference type="PROSITE" id="PS50106"/>
    </source>
</evidence>
<evidence type="ECO:0000256" key="3">
    <source>
        <dbReference type="ARBA" id="ARBA00004653"/>
    </source>
</evidence>
<evidence type="ECO:0000256" key="15">
    <source>
        <dbReference type="SAM" id="MobiDB-lite"/>
    </source>
</evidence>
<evidence type="ECO:0000256" key="8">
    <source>
        <dbReference type="ARBA" id="ARBA00022892"/>
    </source>
</evidence>
<sequence>MLCTESAGARPRSSAASTHEDLKRALAPLELHGDYELSKVDDILGDQPTAKEQVFAALKQFAAEQQVDELVWALTLVLPSEAQGPVLDNLRTVRVYKGNKSFGFTLRGHGPVWIESVLPGSPAESASLKSGDRILFLNGLDMRNCSHDKVVSMLQGSGAMPTLVVEEGPVPFASDSDSLDSPTRSSALTSLQWVADILPSSIRVQGRTFSQQLDHLLTPPERYGVCRALESFFQHRCPGHIGDRDLTCLGPTRVPLKPDNPCPPASWHPRKSPVGNSISRHCVFLLSEPESSLDLEPESTPEPTPEPQPRSSQRASSMCRRSLRSQSLEASLSCGERQAGDGTSLPETPNPKMLGEDSDYDKLSDMVKYLDLELHFGTQKPSSISGKSQLLFALVFTTRYLDLFTSFISLYNTSMKLIYIACSYATVYLIYMKFKATYDGNHDTFRVEFLVVPVGGLSFLVNHDFSPLEILWTFSIYLESVAILPQLFMISKTGEAETITTHYLFFLGLYRALYLVNWIWRFYFEGFFDLIAVVAGVVQTILYCDFFYLYITKVLKGKKLSLPA</sequence>
<dbReference type="Pfam" id="PF00810">
    <property type="entry name" value="ER_lumen_recept"/>
    <property type="match status" value="1"/>
</dbReference>
<evidence type="ECO:0000256" key="9">
    <source>
        <dbReference type="ARBA" id="ARBA00022927"/>
    </source>
</evidence>
<keyword evidence="11 14" id="KW-0472">Membrane</keyword>
<keyword evidence="13" id="KW-0968">Cytoplasmic vesicle</keyword>
<dbReference type="Gene3D" id="2.30.42.10">
    <property type="match status" value="1"/>
</dbReference>
<evidence type="ECO:0000256" key="13">
    <source>
        <dbReference type="ARBA" id="ARBA00023329"/>
    </source>
</evidence>
<keyword evidence="7 14" id="KW-0256">Endoplasmic reticulum</keyword>
<dbReference type="GO" id="GO:0000139">
    <property type="term" value="C:Golgi membrane"/>
    <property type="evidence" value="ECO:0007669"/>
    <property type="project" value="UniProtKB-SubCell"/>
</dbReference>
<keyword evidence="10 14" id="KW-1133">Transmembrane helix</keyword>
<evidence type="ECO:0000256" key="6">
    <source>
        <dbReference type="ARBA" id="ARBA00022692"/>
    </source>
</evidence>
<feature type="transmembrane region" description="Helical" evidence="14">
    <location>
        <begin position="471"/>
        <end position="491"/>
    </location>
</feature>
<dbReference type="Proteomes" id="UP000030759">
    <property type="component" value="Unassembled WGS sequence"/>
</dbReference>
<feature type="transmembrane region" description="Helical" evidence="14">
    <location>
        <begin position="446"/>
        <end position="465"/>
    </location>
</feature>
<dbReference type="Pfam" id="PF00595">
    <property type="entry name" value="PDZ"/>
    <property type="match status" value="1"/>
</dbReference>
<feature type="transmembrane region" description="Helical" evidence="14">
    <location>
        <begin position="417"/>
        <end position="434"/>
    </location>
</feature>
<keyword evidence="12 14" id="KW-0675">Receptor</keyword>
<dbReference type="SUPFAM" id="SSF50156">
    <property type="entry name" value="PDZ domain-like"/>
    <property type="match status" value="1"/>
</dbReference>
<dbReference type="Gene3D" id="1.20.1160.20">
    <property type="match status" value="1"/>
</dbReference>
<evidence type="ECO:0000313" key="17">
    <source>
        <dbReference type="EMBL" id="ERE76351.1"/>
    </source>
</evidence>
<comment type="subcellular location">
    <subcellularLocation>
        <location evidence="1">Cytoplasmic vesicle</location>
        <location evidence="1">COPI-coated vesicle membrane</location>
        <topology evidence="1">Multi-pass membrane protein</topology>
    </subcellularLocation>
    <subcellularLocation>
        <location evidence="2 14">Endoplasmic reticulum membrane</location>
        <topology evidence="2 14">Multi-pass membrane protein</topology>
    </subcellularLocation>
    <subcellularLocation>
        <location evidence="3">Golgi apparatus membrane</location>
        <topology evidence="3">Multi-pass membrane protein</topology>
    </subcellularLocation>
</comment>
<keyword evidence="8" id="KW-0931">ER-Golgi transport</keyword>
<evidence type="ECO:0000256" key="11">
    <source>
        <dbReference type="ARBA" id="ARBA00023136"/>
    </source>
</evidence>
<dbReference type="AlphaFoldDB" id="A0A061I8Q8"/>
<feature type="region of interest" description="Disordered" evidence="15">
    <location>
        <begin position="291"/>
        <end position="320"/>
    </location>
</feature>
<evidence type="ECO:0000313" key="18">
    <source>
        <dbReference type="Proteomes" id="UP000030759"/>
    </source>
</evidence>
<comment type="caution">
    <text evidence="14">Lacks conserved residue(s) required for the propagation of feature annotation.</text>
</comment>
<dbReference type="InterPro" id="IPR036034">
    <property type="entry name" value="PDZ_sf"/>
</dbReference>
<accession>A0A061I8Q8</accession>